<feature type="non-terminal residue" evidence="1">
    <location>
        <position position="46"/>
    </location>
</feature>
<accession>A0A8S3F169</accession>
<dbReference type="AlphaFoldDB" id="A0A8S3F169"/>
<reference evidence="1" key="1">
    <citation type="submission" date="2021-02" db="EMBL/GenBank/DDBJ databases">
        <authorList>
            <person name="Nowell W R."/>
        </authorList>
    </citation>
    <scope>NUCLEOTIDE SEQUENCE</scope>
</reference>
<comment type="caution">
    <text evidence="1">The sequence shown here is derived from an EMBL/GenBank/DDBJ whole genome shotgun (WGS) entry which is preliminary data.</text>
</comment>
<evidence type="ECO:0000313" key="1">
    <source>
        <dbReference type="EMBL" id="CAF5099598.1"/>
    </source>
</evidence>
<feature type="non-terminal residue" evidence="1">
    <location>
        <position position="1"/>
    </location>
</feature>
<dbReference type="EMBL" id="CAJOBJ010254031">
    <property type="protein sequence ID" value="CAF5099598.1"/>
    <property type="molecule type" value="Genomic_DNA"/>
</dbReference>
<sequence>THEGSIERLEELFDAISVADPNMTYFTESLLMAAIRAKRYKVAEYL</sequence>
<gene>
    <name evidence="1" type="ORF">GIL414_LOCUS62654</name>
</gene>
<dbReference type="Proteomes" id="UP000681720">
    <property type="component" value="Unassembled WGS sequence"/>
</dbReference>
<name>A0A8S3F169_9BILA</name>
<evidence type="ECO:0000313" key="2">
    <source>
        <dbReference type="Proteomes" id="UP000681720"/>
    </source>
</evidence>
<protein>
    <submittedName>
        <fullName evidence="1">Uncharacterized protein</fullName>
    </submittedName>
</protein>
<proteinExistence type="predicted"/>
<organism evidence="1 2">
    <name type="scientific">Rotaria magnacalcarata</name>
    <dbReference type="NCBI Taxonomy" id="392030"/>
    <lineage>
        <taxon>Eukaryota</taxon>
        <taxon>Metazoa</taxon>
        <taxon>Spiralia</taxon>
        <taxon>Gnathifera</taxon>
        <taxon>Rotifera</taxon>
        <taxon>Eurotatoria</taxon>
        <taxon>Bdelloidea</taxon>
        <taxon>Philodinida</taxon>
        <taxon>Philodinidae</taxon>
        <taxon>Rotaria</taxon>
    </lineage>
</organism>